<evidence type="ECO:0000313" key="3">
    <source>
        <dbReference type="Proteomes" id="UP000280307"/>
    </source>
</evidence>
<sequence length="263" mass="28135">MPSLLIAPGTPYYLAALGAACMALLGASLKQRNSSSMPPRASSGFAAFTRLFMGQVAGGVTATMLIGFALASGAAGNQRLILFAGALAAYLTLGMVLPRLPQLRREREAAALRRLTPGFVAFVRVALGSFESPIAIMRRYVRRPNPRLAPMQDLVDEALAVGADLRLRPFAALSHVANSRGCRELSDVAATLAQAEAEGARAETVLAAHQETLELILQGEFRRLIRRRTMYLLLMVAISLVVGILINLLFVMTGGGSAFQQLR</sequence>
<accession>A0A426TSL4</accession>
<evidence type="ECO:0000256" key="1">
    <source>
        <dbReference type="SAM" id="Phobius"/>
    </source>
</evidence>
<evidence type="ECO:0000313" key="2">
    <source>
        <dbReference type="EMBL" id="RRR67113.1"/>
    </source>
</evidence>
<gene>
    <name evidence="2" type="ORF">EI684_19500</name>
</gene>
<name>A0A426TSL4_9CHLR</name>
<dbReference type="EMBL" id="RSAS01000809">
    <property type="protein sequence ID" value="RRR67113.1"/>
    <property type="molecule type" value="Genomic_DNA"/>
</dbReference>
<protein>
    <recommendedName>
        <fullName evidence="4">Type II secretion system protein GspF domain-containing protein</fullName>
    </recommendedName>
</protein>
<feature type="transmembrane region" description="Helical" evidence="1">
    <location>
        <begin position="80"/>
        <end position="97"/>
    </location>
</feature>
<comment type="caution">
    <text evidence="2">The sequence shown here is derived from an EMBL/GenBank/DDBJ whole genome shotgun (WGS) entry which is preliminary data.</text>
</comment>
<feature type="transmembrane region" description="Helical" evidence="1">
    <location>
        <begin position="12"/>
        <end position="30"/>
    </location>
</feature>
<keyword evidence="1" id="KW-0812">Transmembrane</keyword>
<proteinExistence type="predicted"/>
<feature type="transmembrane region" description="Helical" evidence="1">
    <location>
        <begin position="231"/>
        <end position="253"/>
    </location>
</feature>
<organism evidence="2 3">
    <name type="scientific">Candidatus Viridilinea halotolerans</name>
    <dbReference type="NCBI Taxonomy" id="2491704"/>
    <lineage>
        <taxon>Bacteria</taxon>
        <taxon>Bacillati</taxon>
        <taxon>Chloroflexota</taxon>
        <taxon>Chloroflexia</taxon>
        <taxon>Chloroflexales</taxon>
        <taxon>Chloroflexineae</taxon>
        <taxon>Oscillochloridaceae</taxon>
        <taxon>Candidatus Viridilinea</taxon>
    </lineage>
</organism>
<keyword evidence="1" id="KW-0472">Membrane</keyword>
<dbReference type="AlphaFoldDB" id="A0A426TSL4"/>
<keyword evidence="1" id="KW-1133">Transmembrane helix</keyword>
<dbReference type="Proteomes" id="UP000280307">
    <property type="component" value="Unassembled WGS sequence"/>
</dbReference>
<feature type="transmembrane region" description="Helical" evidence="1">
    <location>
        <begin position="51"/>
        <end position="74"/>
    </location>
</feature>
<evidence type="ECO:0008006" key="4">
    <source>
        <dbReference type="Google" id="ProtNLM"/>
    </source>
</evidence>
<reference evidence="2 3" key="1">
    <citation type="submission" date="2018-12" db="EMBL/GenBank/DDBJ databases">
        <title>Genome Sequence of Candidatus Viridilinea halotolerans isolated from saline sulfide-rich spring.</title>
        <authorList>
            <person name="Grouzdev D.S."/>
            <person name="Burganskaya E.I."/>
            <person name="Krutkina M.S."/>
            <person name="Sukhacheva M.V."/>
            <person name="Gorlenko V.M."/>
        </authorList>
    </citation>
    <scope>NUCLEOTIDE SEQUENCE [LARGE SCALE GENOMIC DNA]</scope>
    <source>
        <strain evidence="2">Chok-6</strain>
    </source>
</reference>